<evidence type="ECO:0000256" key="10">
    <source>
        <dbReference type="ARBA" id="ARBA00023288"/>
    </source>
</evidence>
<dbReference type="InterPro" id="IPR025659">
    <property type="entry name" value="Tubby-like_C"/>
</dbReference>
<dbReference type="GeneTree" id="ENSGT00940000154435"/>
<evidence type="ECO:0000256" key="2">
    <source>
        <dbReference type="ARBA" id="ARBA00004606"/>
    </source>
</evidence>
<evidence type="ECO:0000256" key="3">
    <source>
        <dbReference type="ARBA" id="ARBA00005350"/>
    </source>
</evidence>
<comment type="subcellular location">
    <subcellularLocation>
        <location evidence="2">Membrane</location>
        <topology evidence="2">Single-pass type II membrane protein</topology>
    </subcellularLocation>
</comment>
<dbReference type="GO" id="GO:0005886">
    <property type="term" value="C:plasma membrane"/>
    <property type="evidence" value="ECO:0007669"/>
    <property type="project" value="TreeGrafter"/>
</dbReference>
<evidence type="ECO:0000256" key="1">
    <source>
        <dbReference type="ARBA" id="ARBA00001913"/>
    </source>
</evidence>
<comment type="similarity">
    <text evidence="3 11">Belongs to the phospholipid scramblase family.</text>
</comment>
<dbReference type="Ensembl" id="ENSBMST00010000043.1">
    <property type="protein sequence ID" value="ENSBMSP00010000037.1"/>
    <property type="gene ID" value="ENSBMSG00010000039.1"/>
</dbReference>
<evidence type="ECO:0000313" key="12">
    <source>
        <dbReference type="Ensembl" id="ENSBMSP00010000037.1"/>
    </source>
</evidence>
<dbReference type="Pfam" id="PF03803">
    <property type="entry name" value="Scramblase"/>
    <property type="match status" value="1"/>
</dbReference>
<reference evidence="12" key="1">
    <citation type="submission" date="2023-09" db="UniProtKB">
        <authorList>
            <consortium name="Ensembl"/>
        </authorList>
    </citation>
    <scope>IDENTIFICATION</scope>
</reference>
<keyword evidence="5" id="KW-0812">Transmembrane</keyword>
<sequence length="222" mass="25775">IPKLPPSSDCPPGLEYLNQVDQIQIHQQIELTEVIISYETNNKYEIKNSLGQRIYYAAEDTALCTRFCYGSYRPFIMRIHDLKGQEVITLKRPLRCTSCCFPCCLQEIEIYAPPGIPIGYVTQTWHPYQPKFTIQNENKKDVLRITGPYFVCNTCGNVEFKIKSLDGKNVVGKISKQFTRFMREIFTHYSNFVIQFPADTDVKMKAVILGMCFLIDFMFYDQ</sequence>
<dbReference type="PANTHER" id="PTHR23248:SF38">
    <property type="entry name" value="PHOSPHOLIPID SCRAMBLASE 1"/>
    <property type="match status" value="1"/>
</dbReference>
<proteinExistence type="inferred from homology"/>
<comment type="cofactor">
    <cofactor evidence="1 11">
        <name>Ca(2+)</name>
        <dbReference type="ChEBI" id="CHEBI:29108"/>
    </cofactor>
</comment>
<dbReference type="OMA" id="SRPLRCQ"/>
<evidence type="ECO:0000256" key="7">
    <source>
        <dbReference type="ARBA" id="ARBA00022989"/>
    </source>
</evidence>
<keyword evidence="6 11" id="KW-0106">Calcium</keyword>
<name>A0A8C0C4L1_BALMU</name>
<keyword evidence="8" id="KW-0472">Membrane</keyword>
<protein>
    <recommendedName>
        <fullName evidence="11">Phospholipid scramblase</fullName>
    </recommendedName>
</protein>
<evidence type="ECO:0000256" key="9">
    <source>
        <dbReference type="ARBA" id="ARBA00023139"/>
    </source>
</evidence>
<evidence type="ECO:0000256" key="11">
    <source>
        <dbReference type="RuleBase" id="RU363116"/>
    </source>
</evidence>
<accession>A0A8C0C4L1</accession>
<dbReference type="PANTHER" id="PTHR23248">
    <property type="entry name" value="PHOSPHOLIPID SCRAMBLASE-RELATED"/>
    <property type="match status" value="1"/>
</dbReference>
<keyword evidence="4" id="KW-0597">Phosphoprotein</keyword>
<evidence type="ECO:0000256" key="6">
    <source>
        <dbReference type="ARBA" id="ARBA00022837"/>
    </source>
</evidence>
<evidence type="ECO:0000256" key="4">
    <source>
        <dbReference type="ARBA" id="ARBA00022553"/>
    </source>
</evidence>
<keyword evidence="7" id="KW-1133">Transmembrane helix</keyword>
<evidence type="ECO:0000256" key="5">
    <source>
        <dbReference type="ARBA" id="ARBA00022692"/>
    </source>
</evidence>
<dbReference type="InterPro" id="IPR005552">
    <property type="entry name" value="Scramblase"/>
</dbReference>
<evidence type="ECO:0000256" key="8">
    <source>
        <dbReference type="ARBA" id="ARBA00023136"/>
    </source>
</evidence>
<dbReference type="SUPFAM" id="SSF54518">
    <property type="entry name" value="Tubby C-terminal domain-like"/>
    <property type="match status" value="1"/>
</dbReference>
<organism evidence="12">
    <name type="scientific">Balaenoptera musculus</name>
    <name type="common">Blue whale</name>
    <dbReference type="NCBI Taxonomy" id="9771"/>
    <lineage>
        <taxon>Eukaryota</taxon>
        <taxon>Metazoa</taxon>
        <taxon>Chordata</taxon>
        <taxon>Craniata</taxon>
        <taxon>Vertebrata</taxon>
        <taxon>Euteleostomi</taxon>
        <taxon>Mammalia</taxon>
        <taxon>Eutheria</taxon>
        <taxon>Laurasiatheria</taxon>
        <taxon>Artiodactyla</taxon>
        <taxon>Whippomorpha</taxon>
        <taxon>Cetacea</taxon>
        <taxon>Mysticeti</taxon>
        <taxon>Balaenopteridae</taxon>
        <taxon>Balaenoptera</taxon>
    </lineage>
</organism>
<keyword evidence="10 11" id="KW-0449">Lipoprotein</keyword>
<dbReference type="AlphaFoldDB" id="A0A8C0C4L1"/>
<dbReference type="GO" id="GO:0017128">
    <property type="term" value="F:phospholipid scramblase activity"/>
    <property type="evidence" value="ECO:0007669"/>
    <property type="project" value="InterPro"/>
</dbReference>
<comment type="function">
    <text evidence="11">May mediate accelerated ATP-independent bidirectional transbilayer migration of phospholipids upon binding calcium ions that results in a loss of phospholipid asymmetry in the plasma membrane.</text>
</comment>
<keyword evidence="9 11" id="KW-0564">Palmitate</keyword>